<dbReference type="SUPFAM" id="SSF50630">
    <property type="entry name" value="Acid proteases"/>
    <property type="match status" value="1"/>
</dbReference>
<comment type="similarity">
    <text evidence="1">Belongs to the peptidase A1 family.</text>
</comment>
<dbReference type="GO" id="GO:0004190">
    <property type="term" value="F:aspartic-type endopeptidase activity"/>
    <property type="evidence" value="ECO:0007669"/>
    <property type="project" value="InterPro"/>
</dbReference>
<dbReference type="Pfam" id="PF14543">
    <property type="entry name" value="TAXi_N"/>
    <property type="match status" value="1"/>
</dbReference>
<evidence type="ECO:0000256" key="6">
    <source>
        <dbReference type="ARBA" id="ARBA00054610"/>
    </source>
</evidence>
<evidence type="ECO:0000256" key="1">
    <source>
        <dbReference type="ARBA" id="ARBA00007447"/>
    </source>
</evidence>
<evidence type="ECO:0000256" key="2">
    <source>
        <dbReference type="ARBA" id="ARBA00022729"/>
    </source>
</evidence>
<dbReference type="InterPro" id="IPR032799">
    <property type="entry name" value="TAXi_C"/>
</dbReference>
<feature type="chain" id="PRO_5042902030" description="SBg7S" evidence="9">
    <location>
        <begin position="25"/>
        <end position="440"/>
    </location>
</feature>
<proteinExistence type="inferred from homology"/>
<dbReference type="PROSITE" id="PS51767">
    <property type="entry name" value="PEPTIDASE_A1"/>
    <property type="match status" value="1"/>
</dbReference>
<reference evidence="11 12" key="1">
    <citation type="submission" date="2024-01" db="EMBL/GenBank/DDBJ databases">
        <title>The genomes of 5 underutilized Papilionoideae crops provide insights into root nodulation and disease resistance.</title>
        <authorList>
            <person name="Yuan L."/>
        </authorList>
    </citation>
    <scope>NUCLEOTIDE SEQUENCE [LARGE SCALE GENOMIC DNA]</scope>
    <source>
        <strain evidence="11">LY-2023</strain>
        <tissue evidence="11">Leaf</tissue>
    </source>
</reference>
<dbReference type="GO" id="GO:0045735">
    <property type="term" value="F:nutrient reservoir activity"/>
    <property type="evidence" value="ECO:0007669"/>
    <property type="project" value="UniProtKB-KW"/>
</dbReference>
<dbReference type="InterPro" id="IPR001461">
    <property type="entry name" value="Aspartic_peptidase_A1"/>
</dbReference>
<evidence type="ECO:0000259" key="10">
    <source>
        <dbReference type="PROSITE" id="PS51767"/>
    </source>
</evidence>
<dbReference type="EMBL" id="JAYKXN010000005">
    <property type="protein sequence ID" value="KAK7284330.1"/>
    <property type="molecule type" value="Genomic_DNA"/>
</dbReference>
<keyword evidence="2 9" id="KW-0732">Signal</keyword>
<dbReference type="Pfam" id="PF14541">
    <property type="entry name" value="TAXi_C"/>
    <property type="match status" value="1"/>
</dbReference>
<dbReference type="CDD" id="cd05489">
    <property type="entry name" value="xylanase_inhibitor_I_like"/>
    <property type="match status" value="1"/>
</dbReference>
<evidence type="ECO:0000256" key="7">
    <source>
        <dbReference type="ARBA" id="ARBA00062460"/>
    </source>
</evidence>
<dbReference type="InterPro" id="IPR033121">
    <property type="entry name" value="PEPTIDASE_A1"/>
</dbReference>
<sequence>MASSVLHLLAITLCCSFLFFLSHAKSLPQPGHRTPNPNPNRNPNSKPSLLVLPVQQDASTGLHWATLQKRTPLTQVPVLVDLNGKHLWVNCDQHYSSQTYQAPFCHSTQCSRANTHQCLSCNSASKPGCHRNTCGLMSTNPVTEQTGMGELGQDVLGMHTTTLGSQLGPMVTVPQFLFSCAPSFLVQKGLPNNVQGVAGLGHTAISLPNQLASHFGLQHQFTTCLSRNPISKGAILFGDAPNNLHQFHNQDIFHDMAYTPLTVSPQGEYNVRVTAIRIAQQNVVPANPTSANMGTSGIGGTMISTATPYTALHHTIYQAFNQMFAKHVPKEAQVKGVAPFELCYDSRKVNSFPCVDFVMDTPNVVWKISAEELTVQPQSGITCLGFVNGGLNPKAAITIGAHQLEEKLVVFDLARSRLGFSTSLRSYGHKCSDLFDFTNL</sequence>
<evidence type="ECO:0000256" key="9">
    <source>
        <dbReference type="SAM" id="SignalP"/>
    </source>
</evidence>
<comment type="subunit">
    <text evidence="7">The mature protein consists of high- and low-kDa subunits linked by disulfide bonds.</text>
</comment>
<feature type="domain" description="Peptidase A1" evidence="10">
    <location>
        <begin position="63"/>
        <end position="421"/>
    </location>
</feature>
<organism evidence="11 12">
    <name type="scientific">Clitoria ternatea</name>
    <name type="common">Butterfly pea</name>
    <dbReference type="NCBI Taxonomy" id="43366"/>
    <lineage>
        <taxon>Eukaryota</taxon>
        <taxon>Viridiplantae</taxon>
        <taxon>Streptophyta</taxon>
        <taxon>Embryophyta</taxon>
        <taxon>Tracheophyta</taxon>
        <taxon>Spermatophyta</taxon>
        <taxon>Magnoliopsida</taxon>
        <taxon>eudicotyledons</taxon>
        <taxon>Gunneridae</taxon>
        <taxon>Pentapetalae</taxon>
        <taxon>rosids</taxon>
        <taxon>fabids</taxon>
        <taxon>Fabales</taxon>
        <taxon>Fabaceae</taxon>
        <taxon>Papilionoideae</taxon>
        <taxon>50 kb inversion clade</taxon>
        <taxon>NPAAA clade</taxon>
        <taxon>indigoferoid/millettioid clade</taxon>
        <taxon>Phaseoleae</taxon>
        <taxon>Clitoria</taxon>
    </lineage>
</organism>
<comment type="function">
    <text evidence="6">Seed storage protein. Has a protein kinase activity. Binds leginsulin.</text>
</comment>
<evidence type="ECO:0000256" key="4">
    <source>
        <dbReference type="ARBA" id="ARBA00023129"/>
    </source>
</evidence>
<dbReference type="InterPro" id="IPR021109">
    <property type="entry name" value="Peptidase_aspartic_dom_sf"/>
</dbReference>
<name>A0AAN9P346_CLITE</name>
<keyword evidence="5" id="KW-1015">Disulfide bond</keyword>
<evidence type="ECO:0000313" key="11">
    <source>
        <dbReference type="EMBL" id="KAK7284330.1"/>
    </source>
</evidence>
<dbReference type="InterPro" id="IPR032861">
    <property type="entry name" value="TAXi_N"/>
</dbReference>
<dbReference type="FunFam" id="2.40.70.10:FF:000126">
    <property type="entry name" value="Gamma conglutin 1"/>
    <property type="match status" value="1"/>
</dbReference>
<dbReference type="PANTHER" id="PTHR47965:SF28">
    <property type="entry name" value="BASIC 7S GLOBULIN"/>
    <property type="match status" value="1"/>
</dbReference>
<comment type="caution">
    <text evidence="11">The sequence shown here is derived from an EMBL/GenBank/DDBJ whole genome shotgun (WGS) entry which is preliminary data.</text>
</comment>
<keyword evidence="12" id="KW-1185">Reference proteome</keyword>
<accession>A0AAN9P346</accession>
<dbReference type="Proteomes" id="UP001359559">
    <property type="component" value="Unassembled WGS sequence"/>
</dbReference>
<evidence type="ECO:0000256" key="8">
    <source>
        <dbReference type="ARBA" id="ARBA00083953"/>
    </source>
</evidence>
<dbReference type="InterPro" id="IPR033868">
    <property type="entry name" value="Xylanase_inhibitor_I-like"/>
</dbReference>
<keyword evidence="3" id="KW-0758">Storage protein</keyword>
<dbReference type="PANTHER" id="PTHR47965">
    <property type="entry name" value="ASPARTYL PROTEASE-RELATED"/>
    <property type="match status" value="1"/>
</dbReference>
<evidence type="ECO:0000256" key="3">
    <source>
        <dbReference type="ARBA" id="ARBA00022761"/>
    </source>
</evidence>
<gene>
    <name evidence="11" type="ORF">RJT34_19075</name>
</gene>
<dbReference type="GO" id="GO:0006508">
    <property type="term" value="P:proteolysis"/>
    <property type="evidence" value="ECO:0007669"/>
    <property type="project" value="InterPro"/>
</dbReference>
<dbReference type="AlphaFoldDB" id="A0AAN9P346"/>
<evidence type="ECO:0000256" key="5">
    <source>
        <dbReference type="ARBA" id="ARBA00023157"/>
    </source>
</evidence>
<protein>
    <recommendedName>
        <fullName evidence="8">SBg7S</fullName>
    </recommendedName>
</protein>
<keyword evidence="4" id="KW-0708">Seed storage protein</keyword>
<dbReference type="FunFam" id="2.40.70.10:FF:000045">
    <property type="entry name" value="Basic 7S globulin"/>
    <property type="match status" value="1"/>
</dbReference>
<feature type="signal peptide" evidence="9">
    <location>
        <begin position="1"/>
        <end position="24"/>
    </location>
</feature>
<evidence type="ECO:0000313" key="12">
    <source>
        <dbReference type="Proteomes" id="UP001359559"/>
    </source>
</evidence>
<dbReference type="Gene3D" id="2.40.70.10">
    <property type="entry name" value="Acid Proteases"/>
    <property type="match status" value="2"/>
</dbReference>